<name>A0A4Q9MT71_9APHY</name>
<accession>A0A4Q9MT71</accession>
<gene>
    <name evidence="2" type="ORF">BD311DRAFT_753194</name>
</gene>
<reference evidence="2" key="1">
    <citation type="submission" date="2019-01" db="EMBL/GenBank/DDBJ databases">
        <title>Draft genome sequences of three monokaryotic isolates of the white-rot basidiomycete fungus Dichomitus squalens.</title>
        <authorList>
            <consortium name="DOE Joint Genome Institute"/>
            <person name="Lopez S.C."/>
            <person name="Andreopoulos B."/>
            <person name="Pangilinan J."/>
            <person name="Lipzen A."/>
            <person name="Riley R."/>
            <person name="Ahrendt S."/>
            <person name="Ng V."/>
            <person name="Barry K."/>
            <person name="Daum C."/>
            <person name="Grigoriev I.V."/>
            <person name="Hilden K.S."/>
            <person name="Makela M.R."/>
            <person name="de Vries R.P."/>
        </authorList>
    </citation>
    <scope>NUCLEOTIDE SEQUENCE [LARGE SCALE GENOMIC DNA]</scope>
    <source>
        <strain evidence="2">OM18370.1</strain>
    </source>
</reference>
<keyword evidence="1" id="KW-0472">Membrane</keyword>
<organism evidence="2">
    <name type="scientific">Dichomitus squalens</name>
    <dbReference type="NCBI Taxonomy" id="114155"/>
    <lineage>
        <taxon>Eukaryota</taxon>
        <taxon>Fungi</taxon>
        <taxon>Dikarya</taxon>
        <taxon>Basidiomycota</taxon>
        <taxon>Agaricomycotina</taxon>
        <taxon>Agaricomycetes</taxon>
        <taxon>Polyporales</taxon>
        <taxon>Polyporaceae</taxon>
        <taxon>Dichomitus</taxon>
    </lineage>
</organism>
<feature type="transmembrane region" description="Helical" evidence="1">
    <location>
        <begin position="15"/>
        <end position="47"/>
    </location>
</feature>
<keyword evidence="1" id="KW-0812">Transmembrane</keyword>
<keyword evidence="1" id="KW-1133">Transmembrane helix</keyword>
<protein>
    <submittedName>
        <fullName evidence="2">Uncharacterized protein</fullName>
    </submittedName>
</protein>
<dbReference type="EMBL" id="ML143401">
    <property type="protein sequence ID" value="TBU31084.1"/>
    <property type="molecule type" value="Genomic_DNA"/>
</dbReference>
<dbReference type="Proteomes" id="UP000292957">
    <property type="component" value="Unassembled WGS sequence"/>
</dbReference>
<dbReference type="AlphaFoldDB" id="A0A4Q9MT71"/>
<evidence type="ECO:0000313" key="2">
    <source>
        <dbReference type="EMBL" id="TBU31084.1"/>
    </source>
</evidence>
<proteinExistence type="predicted"/>
<evidence type="ECO:0000256" key="1">
    <source>
        <dbReference type="SAM" id="Phobius"/>
    </source>
</evidence>
<sequence length="90" mass="10095">MDRDHKMIFTFNRPWFLFMVALETLSAGGLPTIIAIYPTVIIVVVALKSPQWGDGPSVRELVVDESPNVKTPLRRPSPTFDIRRVTDPGC</sequence>